<accession>A0A1T5I9S7</accession>
<gene>
    <name evidence="1" type="ORF">SAMN02194393_00084</name>
</gene>
<organism evidence="1 2">
    <name type="scientific">Maledivibacter halophilus</name>
    <dbReference type="NCBI Taxonomy" id="36842"/>
    <lineage>
        <taxon>Bacteria</taxon>
        <taxon>Bacillati</taxon>
        <taxon>Bacillota</taxon>
        <taxon>Clostridia</taxon>
        <taxon>Peptostreptococcales</taxon>
        <taxon>Caminicellaceae</taxon>
        <taxon>Maledivibacter</taxon>
    </lineage>
</organism>
<name>A0A1T5I9S7_9FIRM</name>
<evidence type="ECO:0000313" key="1">
    <source>
        <dbReference type="EMBL" id="SKC35810.1"/>
    </source>
</evidence>
<evidence type="ECO:0000313" key="2">
    <source>
        <dbReference type="Proteomes" id="UP000190285"/>
    </source>
</evidence>
<dbReference type="Proteomes" id="UP000190285">
    <property type="component" value="Unassembled WGS sequence"/>
</dbReference>
<reference evidence="1 2" key="1">
    <citation type="submission" date="2017-02" db="EMBL/GenBank/DDBJ databases">
        <authorList>
            <person name="Peterson S.W."/>
        </authorList>
    </citation>
    <scope>NUCLEOTIDE SEQUENCE [LARGE SCALE GENOMIC DNA]</scope>
    <source>
        <strain evidence="1 2">M1</strain>
    </source>
</reference>
<dbReference type="EMBL" id="FUZT01000001">
    <property type="protein sequence ID" value="SKC35810.1"/>
    <property type="molecule type" value="Genomic_DNA"/>
</dbReference>
<dbReference type="AlphaFoldDB" id="A0A1T5I9S7"/>
<proteinExistence type="predicted"/>
<sequence length="54" mass="6488">MKCEKKKVKELLPKIIDLELTDPKITDYLIENHNEIIYFNFSQFIRGLNNISLY</sequence>
<dbReference type="RefSeq" id="WP_208984954.1">
    <property type="nucleotide sequence ID" value="NZ_FUZT01000001.1"/>
</dbReference>
<protein>
    <submittedName>
        <fullName evidence="1">Uncharacterized protein</fullName>
    </submittedName>
</protein>
<keyword evidence="2" id="KW-1185">Reference proteome</keyword>